<reference evidence="2" key="1">
    <citation type="submission" date="2020-05" db="EMBL/GenBank/DDBJ databases">
        <authorList>
            <person name="Chiriac C."/>
            <person name="Salcher M."/>
            <person name="Ghai R."/>
            <person name="Kavagutti S V."/>
        </authorList>
    </citation>
    <scope>NUCLEOTIDE SEQUENCE</scope>
</reference>
<evidence type="ECO:0000313" key="4">
    <source>
        <dbReference type="EMBL" id="CAB4223050.1"/>
    </source>
</evidence>
<dbReference type="EMBL" id="LR796944">
    <property type="protein sequence ID" value="CAB4176114.1"/>
    <property type="molecule type" value="Genomic_DNA"/>
</dbReference>
<dbReference type="EMBL" id="LR796858">
    <property type="protein sequence ID" value="CAB4170949.1"/>
    <property type="molecule type" value="Genomic_DNA"/>
</dbReference>
<organism evidence="2">
    <name type="scientific">uncultured Caudovirales phage</name>
    <dbReference type="NCBI Taxonomy" id="2100421"/>
    <lineage>
        <taxon>Viruses</taxon>
        <taxon>Duplodnaviria</taxon>
        <taxon>Heunggongvirae</taxon>
        <taxon>Uroviricota</taxon>
        <taxon>Caudoviricetes</taxon>
        <taxon>Peduoviridae</taxon>
        <taxon>Maltschvirus</taxon>
        <taxon>Maltschvirus maltsch</taxon>
    </lineage>
</organism>
<protein>
    <submittedName>
        <fullName evidence="2">Uncharacterized protein</fullName>
    </submittedName>
</protein>
<evidence type="ECO:0000313" key="2">
    <source>
        <dbReference type="EMBL" id="CAB4170949.1"/>
    </source>
</evidence>
<accession>A0A6J5PGE2</accession>
<gene>
    <name evidence="4" type="ORF">UFOVP1666_93</name>
    <name evidence="1" type="ORF">UFOVP867_48</name>
    <name evidence="2" type="ORF">UFOVP913_150</name>
    <name evidence="3" type="ORF">UFOVP993_6</name>
</gene>
<name>A0A6J5PGE2_9CAUD</name>
<evidence type="ECO:0000313" key="1">
    <source>
        <dbReference type="EMBL" id="CAB4167779.1"/>
    </source>
</evidence>
<dbReference type="EMBL" id="LR797534">
    <property type="protein sequence ID" value="CAB4223050.1"/>
    <property type="molecule type" value="Genomic_DNA"/>
</dbReference>
<proteinExistence type="predicted"/>
<sequence length="218" mass="22181">MATAKTVLRKTHQEAVIKVAGTAAAETISLAADLLPMGVLTPDTGTITAGTGTTAIVGTGTTFSAKYVGADLYTAAGDLIGTVSTYVSATSLTLVANGLVAVSPTAAFKTSFRTQLLDGSTQAVNIIGATWTGAATGKITISRNSVTVMTLLADATGQLEFGGQQMIPDSVNNTSDIVVTISGAQAECWLKVRKVSGYKTTIEPEQFGSHDDTTVAGS</sequence>
<dbReference type="EMBL" id="LR796815">
    <property type="protein sequence ID" value="CAB4167779.1"/>
    <property type="molecule type" value="Genomic_DNA"/>
</dbReference>
<evidence type="ECO:0000313" key="3">
    <source>
        <dbReference type="EMBL" id="CAB4176114.1"/>
    </source>
</evidence>